<reference evidence="11" key="1">
    <citation type="submission" date="2016-10" db="EMBL/GenBank/DDBJ databases">
        <authorList>
            <person name="Varghese N."/>
            <person name="Submissions S."/>
        </authorList>
    </citation>
    <scope>NUCLEOTIDE SEQUENCE [LARGE SCALE GENOMIC DNA]</scope>
    <source>
        <strain evidence="11">DSM 46136</strain>
    </source>
</reference>
<evidence type="ECO:0000313" key="10">
    <source>
        <dbReference type="EMBL" id="SFT69809.1"/>
    </source>
</evidence>
<feature type="domain" description="Bacterial sugar transferase" evidence="9">
    <location>
        <begin position="308"/>
        <end position="493"/>
    </location>
</feature>
<dbReference type="GO" id="GO:0016780">
    <property type="term" value="F:phosphotransferase activity, for other substituted phosphate groups"/>
    <property type="evidence" value="ECO:0007669"/>
    <property type="project" value="TreeGrafter"/>
</dbReference>
<organism evidence="10 11">
    <name type="scientific">Geodermatophilus amargosae</name>
    <dbReference type="NCBI Taxonomy" id="1296565"/>
    <lineage>
        <taxon>Bacteria</taxon>
        <taxon>Bacillati</taxon>
        <taxon>Actinomycetota</taxon>
        <taxon>Actinomycetes</taxon>
        <taxon>Geodermatophilales</taxon>
        <taxon>Geodermatophilaceae</taxon>
        <taxon>Geodermatophilus</taxon>
    </lineage>
</organism>
<feature type="transmembrane region" description="Helical" evidence="8">
    <location>
        <begin position="76"/>
        <end position="94"/>
    </location>
</feature>
<dbReference type="PANTHER" id="PTHR30576">
    <property type="entry name" value="COLANIC BIOSYNTHESIS UDP-GLUCOSE LIPID CARRIER TRANSFERASE"/>
    <property type="match status" value="1"/>
</dbReference>
<evidence type="ECO:0000256" key="4">
    <source>
        <dbReference type="ARBA" id="ARBA00022692"/>
    </source>
</evidence>
<dbReference type="PANTHER" id="PTHR30576:SF10">
    <property type="entry name" value="SLL5057 PROTEIN"/>
    <property type="match status" value="1"/>
</dbReference>
<comment type="subcellular location">
    <subcellularLocation>
        <location evidence="1">Membrane</location>
        <topology evidence="1">Multi-pass membrane protein</topology>
    </subcellularLocation>
</comment>
<dbReference type="Gene3D" id="3.40.50.720">
    <property type="entry name" value="NAD(P)-binding Rossmann-like Domain"/>
    <property type="match status" value="1"/>
</dbReference>
<feature type="region of interest" description="Disordered" evidence="7">
    <location>
        <begin position="1"/>
        <end position="37"/>
    </location>
</feature>
<evidence type="ECO:0000256" key="6">
    <source>
        <dbReference type="ARBA" id="ARBA00023136"/>
    </source>
</evidence>
<sequence>MLLDHHGAGPGTAARTTARRTPPGSVPGRLRAVSRPPSRRWEGRYSAALYALDVTAAVAATGTVLLASTADVRADLLLPAVVMVLSWPVLLAGTGAHDERVFGTGSDEFRGVGRAGFLLLALTSFVSYIAQLDLSRALVVLAVPALTVLTLAGRYAARCRLRRLRARGSCTKRVVVVGRGGAVTELAARLRRGDFAGLEVVAACVTPDSRSSVAEALRVPVSGLDDVAAAVARHGADTVAVTSASETAAEYLRRLSWQLEGTGTELLVAPGLIEVAGPRLHIRPFEGLPLLSVEQPRFEGWRRVVKGGVDRAAAALALLSLMPVLLLIALAVRLDSPGPVLYRQERIGVNGRGFTILKFRSMSVDADRRLAELLDRNEGGGLLFKMRWDPRVTRVGRWLRRFSLDELPQLFNVLGGSMSLVGPRPPLPAEVERYDSSVSRRLLVKPGLTGLWQISGRSDLSWEEAVRLDLRYVENWSLALDALILVKTVRAVVSSSGAY</sequence>
<dbReference type="InterPro" id="IPR003362">
    <property type="entry name" value="Bact_transf"/>
</dbReference>
<feature type="transmembrane region" description="Helical" evidence="8">
    <location>
        <begin position="115"/>
        <end position="131"/>
    </location>
</feature>
<dbReference type="Pfam" id="PF02397">
    <property type="entry name" value="Bac_transf"/>
    <property type="match status" value="1"/>
</dbReference>
<gene>
    <name evidence="10" type="ORF">SAMN05660657_02486</name>
</gene>
<dbReference type="InterPro" id="IPR017475">
    <property type="entry name" value="EPS_sugar_tfrase"/>
</dbReference>
<evidence type="ECO:0000256" key="2">
    <source>
        <dbReference type="ARBA" id="ARBA00006464"/>
    </source>
</evidence>
<keyword evidence="4 8" id="KW-0812">Transmembrane</keyword>
<keyword evidence="3 10" id="KW-0808">Transferase</keyword>
<evidence type="ECO:0000256" key="8">
    <source>
        <dbReference type="SAM" id="Phobius"/>
    </source>
</evidence>
<protein>
    <submittedName>
        <fullName evidence="10">Undecaprenyl-phosphate galactose phosphotransferase, WbaP/exopolysaccharide biosynthesis polyprenyl glycosylphosphotransferase</fullName>
    </submittedName>
</protein>
<dbReference type="AlphaFoldDB" id="A0A1I7A4F7"/>
<proteinExistence type="inferred from homology"/>
<dbReference type="STRING" id="1296565.SAMN05660657_02486"/>
<comment type="similarity">
    <text evidence="2">Belongs to the bacterial sugar transferase family.</text>
</comment>
<keyword evidence="11" id="KW-1185">Reference proteome</keyword>
<feature type="transmembrane region" description="Helical" evidence="8">
    <location>
        <begin position="47"/>
        <end position="70"/>
    </location>
</feature>
<evidence type="ECO:0000256" key="3">
    <source>
        <dbReference type="ARBA" id="ARBA00022679"/>
    </source>
</evidence>
<evidence type="ECO:0000259" key="9">
    <source>
        <dbReference type="Pfam" id="PF02397"/>
    </source>
</evidence>
<dbReference type="EMBL" id="FPBA01000007">
    <property type="protein sequence ID" value="SFT69809.1"/>
    <property type="molecule type" value="Genomic_DNA"/>
</dbReference>
<evidence type="ECO:0000313" key="11">
    <source>
        <dbReference type="Proteomes" id="UP000199546"/>
    </source>
</evidence>
<keyword evidence="6 8" id="KW-0472">Membrane</keyword>
<feature type="transmembrane region" description="Helical" evidence="8">
    <location>
        <begin position="137"/>
        <end position="157"/>
    </location>
</feature>
<name>A0A1I7A4F7_9ACTN</name>
<dbReference type="GO" id="GO:0016020">
    <property type="term" value="C:membrane"/>
    <property type="evidence" value="ECO:0007669"/>
    <property type="project" value="UniProtKB-SubCell"/>
</dbReference>
<evidence type="ECO:0000256" key="7">
    <source>
        <dbReference type="SAM" id="MobiDB-lite"/>
    </source>
</evidence>
<dbReference type="NCBIfam" id="TIGR03025">
    <property type="entry name" value="EPS_sugtrans"/>
    <property type="match status" value="1"/>
</dbReference>
<evidence type="ECO:0000256" key="5">
    <source>
        <dbReference type="ARBA" id="ARBA00022989"/>
    </source>
</evidence>
<accession>A0A1I7A4F7</accession>
<feature type="transmembrane region" description="Helical" evidence="8">
    <location>
        <begin position="312"/>
        <end position="332"/>
    </location>
</feature>
<dbReference type="InterPro" id="IPR036291">
    <property type="entry name" value="NAD(P)-bd_dom_sf"/>
</dbReference>
<evidence type="ECO:0000256" key="1">
    <source>
        <dbReference type="ARBA" id="ARBA00004141"/>
    </source>
</evidence>
<keyword evidence="5 8" id="KW-1133">Transmembrane helix</keyword>
<dbReference type="Proteomes" id="UP000199546">
    <property type="component" value="Unassembled WGS sequence"/>
</dbReference>
<feature type="compositionally biased region" description="Low complexity" evidence="7">
    <location>
        <begin position="11"/>
        <end position="23"/>
    </location>
</feature>
<dbReference type="SUPFAM" id="SSF51735">
    <property type="entry name" value="NAD(P)-binding Rossmann-fold domains"/>
    <property type="match status" value="1"/>
</dbReference>
<dbReference type="Pfam" id="PF13727">
    <property type="entry name" value="CoA_binding_3"/>
    <property type="match status" value="1"/>
</dbReference>